<reference evidence="1" key="1">
    <citation type="submission" date="2021-06" db="EMBL/GenBank/DDBJ databases">
        <authorList>
            <person name="Kallberg Y."/>
            <person name="Tangrot J."/>
            <person name="Rosling A."/>
        </authorList>
    </citation>
    <scope>NUCLEOTIDE SEQUENCE</scope>
    <source>
        <strain evidence="1">MA461A</strain>
    </source>
</reference>
<name>A0ACA9L0D2_9GLOM</name>
<gene>
    <name evidence="1" type="ORF">RPERSI_LOCUS1790</name>
</gene>
<sequence length="103" mass="12113">MQNLSHPEQFIWGNTRRKTCDECKKNRDRRKQDLDFLDLGDFIENEKRNLTADTSTNGVADIAYHTHLLVHMNTDTQNITPKEAANLIITEIESRDDYSWKYV</sequence>
<protein>
    <submittedName>
        <fullName evidence="1">2185_t:CDS:1</fullName>
    </submittedName>
</protein>
<dbReference type="Proteomes" id="UP000789920">
    <property type="component" value="Unassembled WGS sequence"/>
</dbReference>
<proteinExistence type="predicted"/>
<comment type="caution">
    <text evidence="1">The sequence shown here is derived from an EMBL/GenBank/DDBJ whole genome shotgun (WGS) entry which is preliminary data.</text>
</comment>
<dbReference type="EMBL" id="CAJVQC010001781">
    <property type="protein sequence ID" value="CAG8500325.1"/>
    <property type="molecule type" value="Genomic_DNA"/>
</dbReference>
<organism evidence="1 2">
    <name type="scientific">Racocetra persica</name>
    <dbReference type="NCBI Taxonomy" id="160502"/>
    <lineage>
        <taxon>Eukaryota</taxon>
        <taxon>Fungi</taxon>
        <taxon>Fungi incertae sedis</taxon>
        <taxon>Mucoromycota</taxon>
        <taxon>Glomeromycotina</taxon>
        <taxon>Glomeromycetes</taxon>
        <taxon>Diversisporales</taxon>
        <taxon>Gigasporaceae</taxon>
        <taxon>Racocetra</taxon>
    </lineage>
</organism>
<evidence type="ECO:0000313" key="2">
    <source>
        <dbReference type="Proteomes" id="UP000789920"/>
    </source>
</evidence>
<accession>A0ACA9L0D2</accession>
<keyword evidence="2" id="KW-1185">Reference proteome</keyword>
<evidence type="ECO:0000313" key="1">
    <source>
        <dbReference type="EMBL" id="CAG8500325.1"/>
    </source>
</evidence>